<evidence type="ECO:0000256" key="3">
    <source>
        <dbReference type="ARBA" id="ARBA00038984"/>
    </source>
</evidence>
<evidence type="ECO:0000259" key="6">
    <source>
        <dbReference type="Pfam" id="PF01408"/>
    </source>
</evidence>
<dbReference type="SUPFAM" id="SSF55347">
    <property type="entry name" value="Glyceraldehyde-3-phosphate dehydrogenase-like, C-terminal domain"/>
    <property type="match status" value="1"/>
</dbReference>
<evidence type="ECO:0000313" key="9">
    <source>
        <dbReference type="Proteomes" id="UP000829685"/>
    </source>
</evidence>
<dbReference type="GO" id="GO:0000166">
    <property type="term" value="F:nucleotide binding"/>
    <property type="evidence" value="ECO:0007669"/>
    <property type="project" value="InterPro"/>
</dbReference>
<dbReference type="InterPro" id="IPR055170">
    <property type="entry name" value="GFO_IDH_MocA-like_dom"/>
</dbReference>
<dbReference type="Proteomes" id="UP000829685">
    <property type="component" value="Unassembled WGS sequence"/>
</dbReference>
<dbReference type="InterPro" id="IPR050984">
    <property type="entry name" value="Gfo/Idh/MocA_domain"/>
</dbReference>
<dbReference type="EMBL" id="JAFIMR010000016">
    <property type="protein sequence ID" value="KAI1868872.1"/>
    <property type="molecule type" value="Genomic_DNA"/>
</dbReference>
<sequence>MAGLIDLARRNWQIFNPSELPKVEKPLMFGILGAADIAPMALISPAKTHPDVKILAVAARNYDKAKAYAQKHGIPEVKASYQDIINDTQIDCVYIPLPNGLHYEWAIRALQAGKHVLLEKPSVNNTSEAEMLFRNPVLSGSQPPVLLEAAHYLFHPAWTQFMTYISPQDVASAKAVLWVPRWQFAADNIRYRYDLGGGALMDLGAYTASALFRIFGNVAEACEECDVQASSIDANCDRSFKARYRFPGGGHGEMEGDLKASLDRWSPNIHVTHRPVVISAKEAGVSLTEAQEAVRVRKIKFTTFVQPAFLHAIEIDDEFTIHAVADKKSVIKRWKKHQTVKCYSFHEAGIEQIGEPHWPTYRYQLEQFVNKVRGRETPQWVDHEASINTLRMIDMAYTAANLPLRPTSK</sequence>
<feature type="domain" description="GFO/IDH/MocA-like oxidoreductase" evidence="7">
    <location>
        <begin position="182"/>
        <end position="261"/>
    </location>
</feature>
<evidence type="ECO:0000256" key="5">
    <source>
        <dbReference type="ARBA" id="ARBA00049233"/>
    </source>
</evidence>
<evidence type="ECO:0000256" key="2">
    <source>
        <dbReference type="ARBA" id="ARBA00023002"/>
    </source>
</evidence>
<dbReference type="Pfam" id="PF01408">
    <property type="entry name" value="GFO_IDH_MocA"/>
    <property type="match status" value="1"/>
</dbReference>
<dbReference type="PANTHER" id="PTHR22604:SF105">
    <property type="entry name" value="TRANS-1,2-DIHYDROBENZENE-1,2-DIOL DEHYDROGENASE"/>
    <property type="match status" value="1"/>
</dbReference>
<protein>
    <recommendedName>
        <fullName evidence="3">D-xylose 1-dehydrogenase (NADP(+), D-xylono-1,5-lactone-forming)</fullName>
        <ecNumber evidence="3">1.1.1.179</ecNumber>
    </recommendedName>
    <alternativeName>
        <fullName evidence="4">D-xylose-NADP dehydrogenase</fullName>
    </alternativeName>
</protein>
<dbReference type="PANTHER" id="PTHR22604">
    <property type="entry name" value="OXIDOREDUCTASES"/>
    <property type="match status" value="1"/>
</dbReference>
<gene>
    <name evidence="8" type="ORF">JX265_006851</name>
</gene>
<organism evidence="8 9">
    <name type="scientific">Neoarthrinium moseri</name>
    <dbReference type="NCBI Taxonomy" id="1658444"/>
    <lineage>
        <taxon>Eukaryota</taxon>
        <taxon>Fungi</taxon>
        <taxon>Dikarya</taxon>
        <taxon>Ascomycota</taxon>
        <taxon>Pezizomycotina</taxon>
        <taxon>Sordariomycetes</taxon>
        <taxon>Xylariomycetidae</taxon>
        <taxon>Amphisphaeriales</taxon>
        <taxon>Apiosporaceae</taxon>
        <taxon>Neoarthrinium</taxon>
    </lineage>
</organism>
<dbReference type="GO" id="GO:0047837">
    <property type="term" value="F:D-xylose 1-dehydrogenase (NADP+) activity"/>
    <property type="evidence" value="ECO:0007669"/>
    <property type="project" value="UniProtKB-EC"/>
</dbReference>
<evidence type="ECO:0000256" key="4">
    <source>
        <dbReference type="ARBA" id="ARBA00042988"/>
    </source>
</evidence>
<comment type="caution">
    <text evidence="8">The sequence shown here is derived from an EMBL/GenBank/DDBJ whole genome shotgun (WGS) entry which is preliminary data.</text>
</comment>
<dbReference type="Pfam" id="PF22725">
    <property type="entry name" value="GFO_IDH_MocA_C3"/>
    <property type="match status" value="1"/>
</dbReference>
<feature type="domain" description="Gfo/Idh/MocA-like oxidoreductase N-terminal" evidence="6">
    <location>
        <begin position="29"/>
        <end position="132"/>
    </location>
</feature>
<dbReference type="Gene3D" id="3.30.360.10">
    <property type="entry name" value="Dihydrodipicolinate Reductase, domain 2"/>
    <property type="match status" value="1"/>
</dbReference>
<dbReference type="InterPro" id="IPR000683">
    <property type="entry name" value="Gfo/Idh/MocA-like_OxRdtase_N"/>
</dbReference>
<dbReference type="Gene3D" id="3.40.50.720">
    <property type="entry name" value="NAD(P)-binding Rossmann-like Domain"/>
    <property type="match status" value="1"/>
</dbReference>
<reference evidence="8" key="1">
    <citation type="submission" date="2021-03" db="EMBL/GenBank/DDBJ databases">
        <title>Revisited historic fungal species revealed as producer of novel bioactive compounds through whole genome sequencing and comparative genomics.</title>
        <authorList>
            <person name="Vignolle G.A."/>
            <person name="Hochenegger N."/>
            <person name="Mach R.L."/>
            <person name="Mach-Aigner A.R."/>
            <person name="Javad Rahimi M."/>
            <person name="Salim K.A."/>
            <person name="Chan C.M."/>
            <person name="Lim L.B.L."/>
            <person name="Cai F."/>
            <person name="Druzhinina I.S."/>
            <person name="U'Ren J.M."/>
            <person name="Derntl C."/>
        </authorList>
    </citation>
    <scope>NUCLEOTIDE SEQUENCE</scope>
    <source>
        <strain evidence="8">TUCIM 5799</strain>
    </source>
</reference>
<name>A0A9P9WLE7_9PEZI</name>
<dbReference type="SUPFAM" id="SSF51735">
    <property type="entry name" value="NAD(P)-binding Rossmann-fold domains"/>
    <property type="match status" value="1"/>
</dbReference>
<evidence type="ECO:0000313" key="8">
    <source>
        <dbReference type="EMBL" id="KAI1868872.1"/>
    </source>
</evidence>
<comment type="similarity">
    <text evidence="1">Belongs to the Gfo/Idh/MocA family.</text>
</comment>
<keyword evidence="2" id="KW-0560">Oxidoreductase</keyword>
<evidence type="ECO:0000259" key="7">
    <source>
        <dbReference type="Pfam" id="PF22725"/>
    </source>
</evidence>
<dbReference type="EC" id="1.1.1.179" evidence="3"/>
<comment type="catalytic activity">
    <reaction evidence="5">
        <text>D-xylose + NADP(+) = D-xylono-1,5-lactone + NADPH + H(+)</text>
        <dbReference type="Rhea" id="RHEA:22000"/>
        <dbReference type="ChEBI" id="CHEBI:15378"/>
        <dbReference type="ChEBI" id="CHEBI:15867"/>
        <dbReference type="ChEBI" id="CHEBI:53455"/>
        <dbReference type="ChEBI" id="CHEBI:57783"/>
        <dbReference type="ChEBI" id="CHEBI:58349"/>
        <dbReference type="EC" id="1.1.1.179"/>
    </reaction>
</comment>
<accession>A0A9P9WLE7</accession>
<keyword evidence="9" id="KW-1185">Reference proteome</keyword>
<proteinExistence type="inferred from homology"/>
<evidence type="ECO:0000256" key="1">
    <source>
        <dbReference type="ARBA" id="ARBA00010928"/>
    </source>
</evidence>
<dbReference type="AlphaFoldDB" id="A0A9P9WLE7"/>
<dbReference type="InterPro" id="IPR036291">
    <property type="entry name" value="NAD(P)-bd_dom_sf"/>
</dbReference>